<feature type="transmembrane region" description="Helical" evidence="9">
    <location>
        <begin position="258"/>
        <end position="276"/>
    </location>
</feature>
<protein>
    <recommendedName>
        <fullName evidence="9">Phosphate transporter</fullName>
    </recommendedName>
</protein>
<dbReference type="OrthoDB" id="101311at2157"/>
<name>A0A0U5H700_9EURY</name>
<keyword evidence="11" id="KW-1185">Reference proteome</keyword>
<feature type="transmembrane region" description="Helical" evidence="9">
    <location>
        <begin position="191"/>
        <end position="213"/>
    </location>
</feature>
<dbReference type="PANTHER" id="PTHR11101">
    <property type="entry name" value="PHOSPHATE TRANSPORTER"/>
    <property type="match status" value="1"/>
</dbReference>
<dbReference type="Pfam" id="PF01384">
    <property type="entry name" value="PHO4"/>
    <property type="match status" value="1"/>
</dbReference>
<dbReference type="KEGG" id="hhb:Hhub_3362"/>
<evidence type="ECO:0000256" key="8">
    <source>
        <dbReference type="ARBA" id="ARBA00023136"/>
    </source>
</evidence>
<comment type="subcellular location">
    <subcellularLocation>
        <location evidence="2 9">Membrane</location>
        <topology evidence="2 9">Multi-pass membrane protein</topology>
    </subcellularLocation>
</comment>
<dbReference type="RefSeq" id="WP_059057713.1">
    <property type="nucleotide sequence ID" value="NZ_CEML01000001.1"/>
</dbReference>
<evidence type="ECO:0000256" key="4">
    <source>
        <dbReference type="ARBA" id="ARBA00022448"/>
    </source>
</evidence>
<dbReference type="Proteomes" id="UP000066737">
    <property type="component" value="Chromosome I"/>
</dbReference>
<evidence type="ECO:0000256" key="3">
    <source>
        <dbReference type="ARBA" id="ARBA00009916"/>
    </source>
</evidence>
<keyword evidence="4 9" id="KW-0813">Transport</keyword>
<dbReference type="InterPro" id="IPR001204">
    <property type="entry name" value="Phos_transporter"/>
</dbReference>
<keyword evidence="8 9" id="KW-0472">Membrane</keyword>
<dbReference type="GeneID" id="91108040"/>
<evidence type="ECO:0000256" key="2">
    <source>
        <dbReference type="ARBA" id="ARBA00004141"/>
    </source>
</evidence>
<keyword evidence="5 9" id="KW-0592">Phosphate transport</keyword>
<evidence type="ECO:0000256" key="1">
    <source>
        <dbReference type="ARBA" id="ARBA00001981"/>
    </source>
</evidence>
<dbReference type="STRING" id="1407499.HHUB_3362"/>
<feature type="transmembrane region" description="Helical" evidence="9">
    <location>
        <begin position="282"/>
        <end position="302"/>
    </location>
</feature>
<dbReference type="AlphaFoldDB" id="A0A0U5H700"/>
<gene>
    <name evidence="10" type="ORF">HHUB_3362</name>
</gene>
<sequence length="388" mass="38641">MDVLFTVAVAAAAFVGFNVGGSSTGVAWGPSVGAGVTEKTTAAALMTVFVLLGGWTVGRNVVATLGSGVVAPSAFTVEASIVVLAFIGVGMVVANAYGVPISTSMTAVGAIAGLGLATDTLDWAVLGEIVVWWLVAPVAGFWCGAVVGRYLYVRLQRAAAIEQSDGPLLVLDRSALVPTPALGPGTTPREFVSTALVVVVACYMSFSAGASNVANAVAPLVGGGLLAPGPAVALAAAAIGVGAFTIARRTMASVGSELTDLPLLAAMVVTVVAATITTAASWLGIPISLALSTVMTIVGLGWGRASRTATASELARGDVHAEVTVAAASVEVEPVAEIGGERSGDLDEAALFDPSTVARFVSFWILGPSVASVLSYLAFSVLPVAGAP</sequence>
<evidence type="ECO:0000313" key="10">
    <source>
        <dbReference type="EMBL" id="CQH61074.1"/>
    </source>
</evidence>
<proteinExistence type="inferred from homology"/>
<feature type="transmembrane region" description="Helical" evidence="9">
    <location>
        <begin position="363"/>
        <end position="385"/>
    </location>
</feature>
<feature type="transmembrane region" description="Helical" evidence="9">
    <location>
        <begin position="225"/>
        <end position="246"/>
    </location>
</feature>
<comment type="function">
    <text evidence="1">Potential transporter for phosphate.</text>
</comment>
<feature type="transmembrane region" description="Helical" evidence="9">
    <location>
        <begin position="43"/>
        <end position="62"/>
    </location>
</feature>
<accession>A0A0U5H700</accession>
<feature type="transmembrane region" description="Helical" evidence="9">
    <location>
        <begin position="74"/>
        <end position="97"/>
    </location>
</feature>
<keyword evidence="6 9" id="KW-0812">Transmembrane</keyword>
<dbReference type="EMBL" id="LN831302">
    <property type="protein sequence ID" value="CQH61074.1"/>
    <property type="molecule type" value="Genomic_DNA"/>
</dbReference>
<keyword evidence="7 9" id="KW-1133">Transmembrane helix</keyword>
<evidence type="ECO:0000256" key="7">
    <source>
        <dbReference type="ARBA" id="ARBA00022989"/>
    </source>
</evidence>
<dbReference type="PANTHER" id="PTHR11101:SF80">
    <property type="entry name" value="PHOSPHATE TRANSPORTER"/>
    <property type="match status" value="1"/>
</dbReference>
<dbReference type="GO" id="GO:0035435">
    <property type="term" value="P:phosphate ion transmembrane transport"/>
    <property type="evidence" value="ECO:0007669"/>
    <property type="project" value="TreeGrafter"/>
</dbReference>
<reference evidence="11" key="1">
    <citation type="journal article" date="2016" name="Environ. Microbiol.">
        <title>The complete genome of a viable archaeum isolated from 123-million-year-old rock salt.</title>
        <authorList>
            <person name="Jaakkola S.T."/>
            <person name="Pfeiffer F."/>
            <person name="Ravantti J.J."/>
            <person name="Guo Q."/>
            <person name="Liu Y."/>
            <person name="Chen X."/>
            <person name="Ma H."/>
            <person name="Yang C."/>
            <person name="Oksanen H.M."/>
            <person name="Bamford D.H."/>
        </authorList>
    </citation>
    <scope>NUCLEOTIDE SEQUENCE</scope>
    <source>
        <strain evidence="11">JI20-1</strain>
    </source>
</reference>
<dbReference type="GO" id="GO:0005315">
    <property type="term" value="F:phosphate transmembrane transporter activity"/>
    <property type="evidence" value="ECO:0007669"/>
    <property type="project" value="InterPro"/>
</dbReference>
<dbReference type="GO" id="GO:0016020">
    <property type="term" value="C:membrane"/>
    <property type="evidence" value="ECO:0007669"/>
    <property type="project" value="UniProtKB-SubCell"/>
</dbReference>
<evidence type="ECO:0000313" key="11">
    <source>
        <dbReference type="Proteomes" id="UP000066737"/>
    </source>
</evidence>
<evidence type="ECO:0000256" key="9">
    <source>
        <dbReference type="RuleBase" id="RU363058"/>
    </source>
</evidence>
<evidence type="ECO:0000256" key="6">
    <source>
        <dbReference type="ARBA" id="ARBA00022692"/>
    </source>
</evidence>
<evidence type="ECO:0000256" key="5">
    <source>
        <dbReference type="ARBA" id="ARBA00022592"/>
    </source>
</evidence>
<feature type="transmembrane region" description="Helical" evidence="9">
    <location>
        <begin position="130"/>
        <end position="152"/>
    </location>
</feature>
<comment type="similarity">
    <text evidence="3 9">Belongs to the inorganic phosphate transporter (PiT) (TC 2.A.20) family.</text>
</comment>
<organism evidence="10 11">
    <name type="scientific">Halobacterium hubeiense</name>
    <dbReference type="NCBI Taxonomy" id="1407499"/>
    <lineage>
        <taxon>Archaea</taxon>
        <taxon>Methanobacteriati</taxon>
        <taxon>Methanobacteriota</taxon>
        <taxon>Stenosarchaea group</taxon>
        <taxon>Halobacteria</taxon>
        <taxon>Halobacteriales</taxon>
        <taxon>Halobacteriaceae</taxon>
        <taxon>Halobacterium</taxon>
    </lineage>
</organism>